<dbReference type="PANTHER" id="PTHR33490">
    <property type="entry name" value="BLR5614 PROTEIN-RELATED"/>
    <property type="match status" value="1"/>
</dbReference>
<organism evidence="2 3">
    <name type="scientific">Pseudogemmobacter faecipullorum</name>
    <dbReference type="NCBI Taxonomy" id="2755041"/>
    <lineage>
        <taxon>Bacteria</taxon>
        <taxon>Pseudomonadati</taxon>
        <taxon>Pseudomonadota</taxon>
        <taxon>Alphaproteobacteria</taxon>
        <taxon>Rhodobacterales</taxon>
        <taxon>Paracoccaceae</taxon>
        <taxon>Pseudogemmobacter</taxon>
    </lineage>
</organism>
<name>A0ABS8CRK2_9RHOB</name>
<dbReference type="Gene3D" id="3.10.620.30">
    <property type="match status" value="1"/>
</dbReference>
<dbReference type="InterPro" id="IPR002931">
    <property type="entry name" value="Transglutaminase-like"/>
</dbReference>
<sequence length="287" mass="32390">MKIRLGYQIELSCDLPTELLALLDPHPEFRPSVLHDSGLEHSRGINPEWHEDSFGNHCLRLSAPTGPLMLKRDLILENSGQPDLWPEDARETPLHDLPGEVLQFLLPSRNCETDLMMETAWERFGAIQPGWGRVRAIFDHVNDHLSFSDEHARNTRTAAQAWAGQKGVCRDFAHLAITFCRCMNIPARYVNGYLPDIGVPIDPAPMDYNAWCEVWIGDQWVTLDARHNQPRIGRIAVARGRDATDIPLLHSFGPHQLRSFSVWCDHYGGDLPLADLSTAPVGEQPRT</sequence>
<feature type="domain" description="Transglutaminase-like" evidence="1">
    <location>
        <begin position="161"/>
        <end position="227"/>
    </location>
</feature>
<proteinExistence type="predicted"/>
<evidence type="ECO:0000313" key="2">
    <source>
        <dbReference type="EMBL" id="MCB5412026.1"/>
    </source>
</evidence>
<dbReference type="SUPFAM" id="SSF54001">
    <property type="entry name" value="Cysteine proteinases"/>
    <property type="match status" value="1"/>
</dbReference>
<evidence type="ECO:0000313" key="3">
    <source>
        <dbReference type="Proteomes" id="UP001198571"/>
    </source>
</evidence>
<protein>
    <submittedName>
        <fullName evidence="2">Transglutaminase family protein</fullName>
    </submittedName>
</protein>
<gene>
    <name evidence="2" type="ORF">H0485_18735</name>
</gene>
<dbReference type="Pfam" id="PF01841">
    <property type="entry name" value="Transglut_core"/>
    <property type="match status" value="1"/>
</dbReference>
<reference evidence="2 3" key="1">
    <citation type="submission" date="2020-07" db="EMBL/GenBank/DDBJ databases">
        <title>Pseudogemmobacter sp. nov., isolated from poultry manure in Taiwan.</title>
        <authorList>
            <person name="Lin S.-Y."/>
            <person name="Tang Y.-S."/>
            <person name="Young C.-C."/>
        </authorList>
    </citation>
    <scope>NUCLEOTIDE SEQUENCE [LARGE SCALE GENOMIC DNA]</scope>
    <source>
        <strain evidence="2 3">CC-YST710</strain>
    </source>
</reference>
<evidence type="ECO:0000259" key="1">
    <source>
        <dbReference type="SMART" id="SM00460"/>
    </source>
</evidence>
<dbReference type="Proteomes" id="UP001198571">
    <property type="component" value="Unassembled WGS sequence"/>
</dbReference>
<dbReference type="SMART" id="SM00460">
    <property type="entry name" value="TGc"/>
    <property type="match status" value="1"/>
</dbReference>
<dbReference type="RefSeq" id="WP_226937457.1">
    <property type="nucleotide sequence ID" value="NZ_JACDXX010000026.1"/>
</dbReference>
<comment type="caution">
    <text evidence="2">The sequence shown here is derived from an EMBL/GenBank/DDBJ whole genome shotgun (WGS) entry which is preliminary data.</text>
</comment>
<keyword evidence="3" id="KW-1185">Reference proteome</keyword>
<accession>A0ABS8CRK2</accession>
<dbReference type="PANTHER" id="PTHR33490:SF12">
    <property type="entry name" value="BLL5557 PROTEIN"/>
    <property type="match status" value="1"/>
</dbReference>
<dbReference type="EMBL" id="JACDXX010000026">
    <property type="protein sequence ID" value="MCB5412026.1"/>
    <property type="molecule type" value="Genomic_DNA"/>
</dbReference>
<dbReference type="InterPro" id="IPR038765">
    <property type="entry name" value="Papain-like_cys_pep_sf"/>
</dbReference>
<dbReference type="Gene3D" id="2.60.40.2250">
    <property type="match status" value="1"/>
</dbReference>